<evidence type="ECO:0000313" key="1">
    <source>
        <dbReference type="EMBL" id="VFU64659.1"/>
    </source>
</evidence>
<gene>
    <name evidence="1" type="ORF">SVIM_LOCUS495311</name>
</gene>
<dbReference type="PANTHER" id="PTHR36741:SF1">
    <property type="entry name" value="OS07G0100500 PROTEIN"/>
    <property type="match status" value="1"/>
</dbReference>
<accession>A0A6N2NCA3</accession>
<name>A0A6N2NCA3_SALVM</name>
<dbReference type="AlphaFoldDB" id="A0A6N2NCA3"/>
<sequence>MRKGDLNLTLLPASGLRLSFIGDDGNTERLLTLSSKTHCPAVEVHEIPADSSGRSFNLKISDGRVFYFWCSEKSKLLGIELLAKMY</sequence>
<dbReference type="EMBL" id="CAADRP010002262">
    <property type="protein sequence ID" value="VFU64659.1"/>
    <property type="molecule type" value="Genomic_DNA"/>
</dbReference>
<proteinExistence type="predicted"/>
<reference evidence="1" key="1">
    <citation type="submission" date="2019-03" db="EMBL/GenBank/DDBJ databases">
        <authorList>
            <person name="Mank J."/>
            <person name="Almeida P."/>
        </authorList>
    </citation>
    <scope>NUCLEOTIDE SEQUENCE</scope>
    <source>
        <strain evidence="1">78183</strain>
    </source>
</reference>
<protein>
    <submittedName>
        <fullName evidence="1">Uncharacterized protein</fullName>
    </submittedName>
</protein>
<organism evidence="1">
    <name type="scientific">Salix viminalis</name>
    <name type="common">Common osier</name>
    <name type="synonym">Basket willow</name>
    <dbReference type="NCBI Taxonomy" id="40686"/>
    <lineage>
        <taxon>Eukaryota</taxon>
        <taxon>Viridiplantae</taxon>
        <taxon>Streptophyta</taxon>
        <taxon>Embryophyta</taxon>
        <taxon>Tracheophyta</taxon>
        <taxon>Spermatophyta</taxon>
        <taxon>Magnoliopsida</taxon>
        <taxon>eudicotyledons</taxon>
        <taxon>Gunneridae</taxon>
        <taxon>Pentapetalae</taxon>
        <taxon>rosids</taxon>
        <taxon>fabids</taxon>
        <taxon>Malpighiales</taxon>
        <taxon>Salicaceae</taxon>
        <taxon>Saliceae</taxon>
        <taxon>Salix</taxon>
    </lineage>
</organism>
<dbReference type="PANTHER" id="PTHR36741">
    <property type="entry name" value="OS07G0100500 PROTEIN"/>
    <property type="match status" value="1"/>
</dbReference>